<dbReference type="PANTHER" id="PTHR46528:SF1">
    <property type="entry name" value="PROTEIN SON"/>
    <property type="match status" value="1"/>
</dbReference>
<feature type="region of interest" description="Disordered" evidence="1">
    <location>
        <begin position="418"/>
        <end position="463"/>
    </location>
</feature>
<feature type="region of interest" description="Disordered" evidence="1">
    <location>
        <begin position="379"/>
        <end position="401"/>
    </location>
</feature>
<feature type="compositionally biased region" description="Basic residues" evidence="1">
    <location>
        <begin position="1036"/>
        <end position="1046"/>
    </location>
</feature>
<dbReference type="STRING" id="1507870.A0A1V8SDL7"/>
<protein>
    <submittedName>
        <fullName evidence="2">Uncharacterized protein</fullName>
    </submittedName>
</protein>
<keyword evidence="3" id="KW-1185">Reference proteome</keyword>
<evidence type="ECO:0000256" key="1">
    <source>
        <dbReference type="SAM" id="MobiDB-lite"/>
    </source>
</evidence>
<feature type="compositionally biased region" description="Basic and acidic residues" evidence="1">
    <location>
        <begin position="1011"/>
        <end position="1035"/>
    </location>
</feature>
<name>A0A1V8SDL7_9PEZI</name>
<gene>
    <name evidence="2" type="ORF">B0A48_16834</name>
</gene>
<evidence type="ECO:0000313" key="3">
    <source>
        <dbReference type="Proteomes" id="UP000192596"/>
    </source>
</evidence>
<dbReference type="InterPro" id="IPR032922">
    <property type="entry name" value="SON"/>
</dbReference>
<accession>A0A1V8SDL7</accession>
<dbReference type="GO" id="GO:0043484">
    <property type="term" value="P:regulation of RNA splicing"/>
    <property type="evidence" value="ECO:0007669"/>
    <property type="project" value="InterPro"/>
</dbReference>
<dbReference type="GO" id="GO:0003723">
    <property type="term" value="F:RNA binding"/>
    <property type="evidence" value="ECO:0007669"/>
    <property type="project" value="InterPro"/>
</dbReference>
<feature type="compositionally biased region" description="Basic and acidic residues" evidence="1">
    <location>
        <begin position="1202"/>
        <end position="1211"/>
    </location>
</feature>
<sequence>MPSSHWVDVKRRFDISEVKVATWRDPSLSIHPSRGRPGVMRTISAADAAEPYVPTYKYKIELPKPPEPTDDEMSDAERHYPKHKVDHEPAAADLSEASIDCTDIVSLLAADTAAEMSTELDTVDVFEGTAPGADAEAMTKSAASESEHIASAEEHIERISEHRFADAASDSEVQVQVVPSVEPTIDNEVFQDTMDSALETVTSSDSVPDIMEGDLGHENIHGLPPDHLDPITEAMLQRLLDEPPPSSVDLTGNVDLEALLAGTAPPVLATDIMKDIDIGETSETSDKRVSFAAGTPEPKPTVRKKKASSSSKSKKRKKVTAAQIEELPDDIVAILDEYIEPVALAPPDPAALEAAMIEPPDDVLVHVVDVGESKLAVLDRSSEGSMVDTAPNAGLSGLDPTRQSVDDILKGLIVPPTALLPPSTEVESPLKTKSKSSKVKTSSSKSKTNEGNPSKSKHKTEVPVHQEVAGLGIDMTFDVTVPLIATAAVFEGHDDQDDTLPNLTDKELEDILGHAHDMRSNAATIIEPGTALESTSDAAEPEVLSDRDDFDSQVDNGIPELQRNLQPPLVVECEAIENEESQHVDIEGTVAITREEAIDVVATEKDEHCEVSSEIPVAFPIDLGSCIDAPDGDDTAPDNLGAPLIAEQDAQSASGDSILPGDIEVEDMVSSTTMADLDADLMIWTPPDLLTSKPDGVLASETPAERIDDFDFDLDEIGVDIAGEGMGEGNVISQGVTISALDNDMLTDARELSPVPEPLPDSEVADIDIVDDSELQELFTQGEVDRDSENTFADGEVPSAMTADISALDDFIDDLDAGLLKDIDLVPTDLPKGSVDDMRTLAEDADAAAEAHDTLDEHIPITIDSRTLATKLDLKPLTSVPEALSADPLQEPKIVEEGSARVTEEALLLAEEVSPVLGSAAAAAVAAITAIVADAPPSPTLSRGSKRRSDGWSRPVKKPGDSVAPRKSDTGKASKRSSRTVKSGGDTQASSRRYAVSAEEDEERRKRRRARKEEEAARAKEEQLRREEEDEERRLRHDARRAARKAAMKEAEEVARRIAREEAEAEAKREAESRRRKRERRDNVVERSRGDKPLREDPKGKSRPTLLKAFSVTSGSSRTNAGLLVRTSSDAPRSPTLRRSATDSNAPQSIRDGDASRPTSKRTSTRGHQREDKVDDTPVTQIEDVAPPASPESPKSHRSHRSRDEDGDRKFERPHRSRRDSERRGRRPTLDSQTKKPSFLGSLMRAFS</sequence>
<reference evidence="3" key="1">
    <citation type="submission" date="2017-03" db="EMBL/GenBank/DDBJ databases">
        <title>Genomes of endolithic fungi from Antarctica.</title>
        <authorList>
            <person name="Coleine C."/>
            <person name="Masonjones S."/>
            <person name="Stajich J.E."/>
        </authorList>
    </citation>
    <scope>NUCLEOTIDE SEQUENCE [LARGE SCALE GENOMIC DNA]</scope>
    <source>
        <strain evidence="3">CCFEE 5527</strain>
    </source>
</reference>
<evidence type="ECO:0000313" key="2">
    <source>
        <dbReference type="EMBL" id="OQN97030.1"/>
    </source>
</evidence>
<feature type="compositionally biased region" description="Basic and acidic residues" evidence="1">
    <location>
        <begin position="958"/>
        <end position="972"/>
    </location>
</feature>
<dbReference type="AlphaFoldDB" id="A0A1V8SDL7"/>
<comment type="caution">
    <text evidence="2">The sequence shown here is derived from an EMBL/GenBank/DDBJ whole genome shotgun (WGS) entry which is preliminary data.</text>
</comment>
<proteinExistence type="predicted"/>
<feature type="compositionally biased region" description="Basic and acidic residues" evidence="1">
    <location>
        <begin position="1080"/>
        <end position="1100"/>
    </location>
</feature>
<feature type="compositionally biased region" description="Polar residues" evidence="1">
    <location>
        <begin position="1111"/>
        <end position="1148"/>
    </location>
</feature>
<dbReference type="GO" id="GO:0051726">
    <property type="term" value="P:regulation of cell cycle"/>
    <property type="evidence" value="ECO:0007669"/>
    <property type="project" value="InterPro"/>
</dbReference>
<dbReference type="OrthoDB" id="3650987at2759"/>
<dbReference type="EMBL" id="NAJO01000058">
    <property type="protein sequence ID" value="OQN97030.1"/>
    <property type="molecule type" value="Genomic_DNA"/>
</dbReference>
<feature type="compositionally biased region" description="Basic and acidic residues" evidence="1">
    <location>
        <begin position="1047"/>
        <end position="1073"/>
    </location>
</feature>
<feature type="compositionally biased region" description="Basic residues" evidence="1">
    <location>
        <begin position="301"/>
        <end position="319"/>
    </location>
</feature>
<dbReference type="Proteomes" id="UP000192596">
    <property type="component" value="Unassembled WGS sequence"/>
</dbReference>
<dbReference type="PANTHER" id="PTHR46528">
    <property type="entry name" value="PROTEIN SON"/>
    <property type="match status" value="1"/>
</dbReference>
<dbReference type="InParanoid" id="A0A1V8SDL7"/>
<feature type="region of interest" description="Disordered" evidence="1">
    <location>
        <begin position="285"/>
        <end position="321"/>
    </location>
</feature>
<organism evidence="2 3">
    <name type="scientific">Cryoendolithus antarcticus</name>
    <dbReference type="NCBI Taxonomy" id="1507870"/>
    <lineage>
        <taxon>Eukaryota</taxon>
        <taxon>Fungi</taxon>
        <taxon>Dikarya</taxon>
        <taxon>Ascomycota</taxon>
        <taxon>Pezizomycotina</taxon>
        <taxon>Dothideomycetes</taxon>
        <taxon>Dothideomycetidae</taxon>
        <taxon>Cladosporiales</taxon>
        <taxon>Cladosporiaceae</taxon>
        <taxon>Cryoendolithus</taxon>
    </lineage>
</organism>
<feature type="region of interest" description="Disordered" evidence="1">
    <location>
        <begin position="935"/>
        <end position="1248"/>
    </location>
</feature>